<dbReference type="PANTHER" id="PTHR48449">
    <property type="entry name" value="DUF1985 DOMAIN-CONTAINING PROTEIN"/>
    <property type="match status" value="1"/>
</dbReference>
<proteinExistence type="predicted"/>
<dbReference type="Pfam" id="PF09331">
    <property type="entry name" value="DUF1985"/>
    <property type="match status" value="1"/>
</dbReference>
<reference evidence="2" key="1">
    <citation type="submission" date="2020-03" db="EMBL/GenBank/DDBJ databases">
        <title>A high-quality chromosome-level genome assembly of a woody plant with both climbing and erect habits, Rhamnella rubrinervis.</title>
        <authorList>
            <person name="Lu Z."/>
            <person name="Yang Y."/>
            <person name="Zhu X."/>
            <person name="Sun Y."/>
        </authorList>
    </citation>
    <scope>NUCLEOTIDE SEQUENCE</scope>
    <source>
        <strain evidence="2">BYM</strain>
        <tissue evidence="2">Leaf</tissue>
    </source>
</reference>
<evidence type="ECO:0000313" key="3">
    <source>
        <dbReference type="Proteomes" id="UP000796880"/>
    </source>
</evidence>
<keyword evidence="3" id="KW-1185">Reference proteome</keyword>
<protein>
    <recommendedName>
        <fullName evidence="1">DUF1985 domain-containing protein</fullName>
    </recommendedName>
</protein>
<dbReference type="EMBL" id="VOIH02000009">
    <property type="protein sequence ID" value="KAF3436833.1"/>
    <property type="molecule type" value="Genomic_DNA"/>
</dbReference>
<dbReference type="PANTHER" id="PTHR48449:SF1">
    <property type="entry name" value="DUF1985 DOMAIN-CONTAINING PROTEIN"/>
    <property type="match status" value="1"/>
</dbReference>
<evidence type="ECO:0000313" key="2">
    <source>
        <dbReference type="EMBL" id="KAF3436833.1"/>
    </source>
</evidence>
<organism evidence="2 3">
    <name type="scientific">Rhamnella rubrinervis</name>
    <dbReference type="NCBI Taxonomy" id="2594499"/>
    <lineage>
        <taxon>Eukaryota</taxon>
        <taxon>Viridiplantae</taxon>
        <taxon>Streptophyta</taxon>
        <taxon>Embryophyta</taxon>
        <taxon>Tracheophyta</taxon>
        <taxon>Spermatophyta</taxon>
        <taxon>Magnoliopsida</taxon>
        <taxon>eudicotyledons</taxon>
        <taxon>Gunneridae</taxon>
        <taxon>Pentapetalae</taxon>
        <taxon>rosids</taxon>
        <taxon>fabids</taxon>
        <taxon>Rosales</taxon>
        <taxon>Rhamnaceae</taxon>
        <taxon>rhamnoid group</taxon>
        <taxon>Rhamneae</taxon>
        <taxon>Rhamnella</taxon>
    </lineage>
</organism>
<name>A0A8K0DYT8_9ROSA</name>
<sequence length="184" mass="21366">MHKLILSGGIVHNIIVRQVDSISEDVMKFNFNGKGTIFTRKEFGFITELKMENSLDVPPSLHSNRIRNKYFGLLKKIKNSDARDVFINLKRRQLDDKDDMVRLALIYFFECGLLGKESQGYNRPDTYDNMAMGEDDYIHDCEMIVVQDDNEVQFITPSKVVHRQLCVKKCVDRLKLPFIVTTKT</sequence>
<evidence type="ECO:0000259" key="1">
    <source>
        <dbReference type="Pfam" id="PF09331"/>
    </source>
</evidence>
<dbReference type="OrthoDB" id="1930729at2759"/>
<dbReference type="AlphaFoldDB" id="A0A8K0DYT8"/>
<dbReference type="InterPro" id="IPR015410">
    <property type="entry name" value="DUF1985"/>
</dbReference>
<comment type="caution">
    <text evidence="2">The sequence shown here is derived from an EMBL/GenBank/DDBJ whole genome shotgun (WGS) entry which is preliminary data.</text>
</comment>
<gene>
    <name evidence="2" type="ORF">FNV43_RR19586</name>
</gene>
<dbReference type="Proteomes" id="UP000796880">
    <property type="component" value="Unassembled WGS sequence"/>
</dbReference>
<feature type="domain" description="DUF1985" evidence="1">
    <location>
        <begin position="16"/>
        <end position="119"/>
    </location>
</feature>
<accession>A0A8K0DYT8</accession>